<organism evidence="2 3">
    <name type="scientific">Amycolatopsis magusensis</name>
    <dbReference type="NCBI Taxonomy" id="882444"/>
    <lineage>
        <taxon>Bacteria</taxon>
        <taxon>Bacillati</taxon>
        <taxon>Actinomycetota</taxon>
        <taxon>Actinomycetes</taxon>
        <taxon>Pseudonocardiales</taxon>
        <taxon>Pseudonocardiaceae</taxon>
        <taxon>Amycolatopsis</taxon>
    </lineage>
</organism>
<comment type="caution">
    <text evidence="2">The sequence shown here is derived from an EMBL/GenBank/DDBJ whole genome shotgun (WGS) entry which is preliminary data.</text>
</comment>
<evidence type="ECO:0000256" key="1">
    <source>
        <dbReference type="SAM" id="Phobius"/>
    </source>
</evidence>
<keyword evidence="1" id="KW-0812">Transmembrane</keyword>
<feature type="transmembrane region" description="Helical" evidence="1">
    <location>
        <begin position="36"/>
        <end position="57"/>
    </location>
</feature>
<feature type="transmembrane region" description="Helical" evidence="1">
    <location>
        <begin position="69"/>
        <end position="86"/>
    </location>
</feature>
<dbReference type="Proteomes" id="UP000741013">
    <property type="component" value="Unassembled WGS sequence"/>
</dbReference>
<dbReference type="EMBL" id="JAGGMS010000001">
    <property type="protein sequence ID" value="MBP2186928.1"/>
    <property type="molecule type" value="Genomic_DNA"/>
</dbReference>
<dbReference type="RefSeq" id="WP_209670330.1">
    <property type="nucleotide sequence ID" value="NZ_JAGGMS010000001.1"/>
</dbReference>
<proteinExistence type="predicted"/>
<evidence type="ECO:0000313" key="2">
    <source>
        <dbReference type="EMBL" id="MBP2186928.1"/>
    </source>
</evidence>
<name>A0ABS4Q5R3_9PSEU</name>
<keyword evidence="3" id="KW-1185">Reference proteome</keyword>
<evidence type="ECO:0000313" key="3">
    <source>
        <dbReference type="Proteomes" id="UP000741013"/>
    </source>
</evidence>
<protein>
    <submittedName>
        <fullName evidence="2">UPF0716 family protein affecting phage T7 exclusion</fullName>
    </submittedName>
</protein>
<keyword evidence="1" id="KW-1133">Transmembrane helix</keyword>
<accession>A0ABS4Q5R3</accession>
<gene>
    <name evidence="2" type="ORF">JOM49_008454</name>
</gene>
<sequence>MFGLRNVLRMDALASGALGLLLAALCAVVEEPLGIPMTLSLVVGIGLVGWAAFVGWASAGLRPGPVREVISVNVLYVLGSVAYAIFGGLTGLGVTFVLVQAAAVLGLTVLQVAGLPAARPVAAG</sequence>
<keyword evidence="1" id="KW-0472">Membrane</keyword>
<feature type="transmembrane region" description="Helical" evidence="1">
    <location>
        <begin position="92"/>
        <end position="110"/>
    </location>
</feature>
<reference evidence="2 3" key="1">
    <citation type="submission" date="2021-03" db="EMBL/GenBank/DDBJ databases">
        <title>Sequencing the genomes of 1000 actinobacteria strains.</title>
        <authorList>
            <person name="Klenk H.-P."/>
        </authorList>
    </citation>
    <scope>NUCLEOTIDE SEQUENCE [LARGE SCALE GENOMIC DNA]</scope>
    <source>
        <strain evidence="2 3">DSM 45510</strain>
    </source>
</reference>